<evidence type="ECO:0000313" key="2">
    <source>
        <dbReference type="EMBL" id="KAJ3507914.1"/>
    </source>
</evidence>
<reference evidence="2" key="1">
    <citation type="submission" date="2022-07" db="EMBL/GenBank/DDBJ databases">
        <title>Genome Sequence of Agrocybe chaxingu.</title>
        <authorList>
            <person name="Buettner E."/>
        </authorList>
    </citation>
    <scope>NUCLEOTIDE SEQUENCE</scope>
    <source>
        <strain evidence="2">MP-N11</strain>
    </source>
</reference>
<dbReference type="InterPro" id="IPR021036">
    <property type="entry name" value="Ribosomal_mS45"/>
</dbReference>
<feature type="region of interest" description="Disordered" evidence="1">
    <location>
        <begin position="17"/>
        <end position="52"/>
    </location>
</feature>
<feature type="compositionally biased region" description="Polar residues" evidence="1">
    <location>
        <begin position="20"/>
        <end position="34"/>
    </location>
</feature>
<comment type="caution">
    <text evidence="2">The sequence shown here is derived from an EMBL/GenBank/DDBJ whole genome shotgun (WGS) entry which is preliminary data.</text>
</comment>
<organism evidence="2 3">
    <name type="scientific">Agrocybe chaxingu</name>
    <dbReference type="NCBI Taxonomy" id="84603"/>
    <lineage>
        <taxon>Eukaryota</taxon>
        <taxon>Fungi</taxon>
        <taxon>Dikarya</taxon>
        <taxon>Basidiomycota</taxon>
        <taxon>Agaricomycotina</taxon>
        <taxon>Agaricomycetes</taxon>
        <taxon>Agaricomycetidae</taxon>
        <taxon>Agaricales</taxon>
        <taxon>Agaricineae</taxon>
        <taxon>Strophariaceae</taxon>
        <taxon>Agrocybe</taxon>
    </lineage>
</organism>
<proteinExistence type="predicted"/>
<keyword evidence="3" id="KW-1185">Reference proteome</keyword>
<dbReference type="OrthoDB" id="10052321at2759"/>
<dbReference type="Proteomes" id="UP001148786">
    <property type="component" value="Unassembled WGS sequence"/>
</dbReference>
<sequence>MLSRPAFVLRPCLRARSHPVASSSNGRQKRSIVSSLPHRNEASVESEATGTEMDFEEMDDLMGSPQSEGSEPANYREFMEKIGYKYRYASPKHYLGEQPFPMNLSFKPPPPISDAQRDAMYKIYMMDPKRNGVRRLAKRTNMSIKRVDAVLRLKGLENAWKKGKQLQTGFQVGMDKLLGAQTHSVVDNLYKVVAESEALLKKRLRPRFGFDHPNSIEHADFEQPDVNVERADAHRADMLEEDEQRDAARYRYERLYWESIPESAREPILPTILQHVKQRAELKKLENDIKANKKYMTPGPALPFLKRPSKPVFVKSRLNRPSTKFVDVGAQFMDIDERIKRIAVSDRKARIRASKAAEKKLAQGL</sequence>
<dbReference type="AlphaFoldDB" id="A0A9W8MV10"/>
<dbReference type="GO" id="GO:0003735">
    <property type="term" value="F:structural constituent of ribosome"/>
    <property type="evidence" value="ECO:0007669"/>
    <property type="project" value="TreeGrafter"/>
</dbReference>
<accession>A0A9W8MV10</accession>
<dbReference type="GO" id="GO:0005763">
    <property type="term" value="C:mitochondrial small ribosomal subunit"/>
    <property type="evidence" value="ECO:0007669"/>
    <property type="project" value="TreeGrafter"/>
</dbReference>
<dbReference type="PANTHER" id="PTHR28158:SF1">
    <property type="entry name" value="SMALL RIBOSOMAL SUBUNIT PROTEIN MS45"/>
    <property type="match status" value="1"/>
</dbReference>
<name>A0A9W8MV10_9AGAR</name>
<dbReference type="PANTHER" id="PTHR28158">
    <property type="entry name" value="37S RIBOSOMAL PROTEIN S35, MITOCHONDRIAL"/>
    <property type="match status" value="1"/>
</dbReference>
<gene>
    <name evidence="2" type="ORF">NLJ89_g6037</name>
</gene>
<dbReference type="Pfam" id="PF12298">
    <property type="entry name" value="Bot1p"/>
    <property type="match status" value="1"/>
</dbReference>
<evidence type="ECO:0000256" key="1">
    <source>
        <dbReference type="SAM" id="MobiDB-lite"/>
    </source>
</evidence>
<evidence type="ECO:0000313" key="3">
    <source>
        <dbReference type="Proteomes" id="UP001148786"/>
    </source>
</evidence>
<protein>
    <submittedName>
        <fullName evidence="2">Uncharacterized protein</fullName>
    </submittedName>
</protein>
<dbReference type="GO" id="GO:0032543">
    <property type="term" value="P:mitochondrial translation"/>
    <property type="evidence" value="ECO:0007669"/>
    <property type="project" value="TreeGrafter"/>
</dbReference>
<dbReference type="EMBL" id="JANKHO010000613">
    <property type="protein sequence ID" value="KAJ3507914.1"/>
    <property type="molecule type" value="Genomic_DNA"/>
</dbReference>